<dbReference type="InterPro" id="IPR001173">
    <property type="entry name" value="Glyco_trans_2-like"/>
</dbReference>
<feature type="region of interest" description="Disordered" evidence="5">
    <location>
        <begin position="1"/>
        <end position="80"/>
    </location>
</feature>
<organism evidence="7 8">
    <name type="scientific">Gordonia alkanivorans NBRC 16433</name>
    <dbReference type="NCBI Taxonomy" id="1027371"/>
    <lineage>
        <taxon>Bacteria</taxon>
        <taxon>Bacillati</taxon>
        <taxon>Actinomycetota</taxon>
        <taxon>Actinomycetes</taxon>
        <taxon>Mycobacteriales</taxon>
        <taxon>Gordoniaceae</taxon>
        <taxon>Gordonia</taxon>
    </lineage>
</organism>
<dbReference type="AlphaFoldDB" id="F9W001"/>
<evidence type="ECO:0000256" key="2">
    <source>
        <dbReference type="ARBA" id="ARBA00006739"/>
    </source>
</evidence>
<dbReference type="PANTHER" id="PTHR43179:SF12">
    <property type="entry name" value="GALACTOFURANOSYLTRANSFERASE GLFT2"/>
    <property type="match status" value="1"/>
</dbReference>
<accession>F9W001</accession>
<comment type="caution">
    <text evidence="7">The sequence shown here is derived from an EMBL/GenBank/DDBJ whole genome shotgun (WGS) entry which is preliminary data.</text>
</comment>
<comment type="pathway">
    <text evidence="1">Cell wall biogenesis; cell wall polysaccharide biosynthesis.</text>
</comment>
<name>F9W001_9ACTN</name>
<dbReference type="Proteomes" id="UP000003558">
    <property type="component" value="Unassembled WGS sequence"/>
</dbReference>
<dbReference type="InterPro" id="IPR029044">
    <property type="entry name" value="Nucleotide-diphossugar_trans"/>
</dbReference>
<feature type="domain" description="Glycosyltransferase 2-like" evidence="6">
    <location>
        <begin position="159"/>
        <end position="312"/>
    </location>
</feature>
<comment type="similarity">
    <text evidence="2">Belongs to the glycosyltransferase 2 family.</text>
</comment>
<evidence type="ECO:0000256" key="4">
    <source>
        <dbReference type="ARBA" id="ARBA00022679"/>
    </source>
</evidence>
<proteinExistence type="inferred from homology"/>
<evidence type="ECO:0000313" key="8">
    <source>
        <dbReference type="Proteomes" id="UP000003558"/>
    </source>
</evidence>
<dbReference type="eggNOG" id="COG1216">
    <property type="taxonomic scope" value="Bacteria"/>
</dbReference>
<dbReference type="PANTHER" id="PTHR43179">
    <property type="entry name" value="RHAMNOSYLTRANSFERASE WBBL"/>
    <property type="match status" value="1"/>
</dbReference>
<feature type="compositionally biased region" description="Acidic residues" evidence="5">
    <location>
        <begin position="57"/>
        <end position="67"/>
    </location>
</feature>
<dbReference type="Pfam" id="PF00535">
    <property type="entry name" value="Glycos_transf_2"/>
    <property type="match status" value="1"/>
</dbReference>
<keyword evidence="4" id="KW-0808">Transferase</keyword>
<evidence type="ECO:0000256" key="3">
    <source>
        <dbReference type="ARBA" id="ARBA00022676"/>
    </source>
</evidence>
<sequence>MTALDDSAPRGSGSAQGISGDDATEGRDVTDRNPADEDTLGSEAISDGETVGVQTVSEDEPGDDADTADAASSENRTDLPDGFQVQIDLRSARGGDLRYLVGGSPTRLMRMSDTALGMTSDDGRIEVCDNVTRRLARALLDAGVANPRPMFGPKPADVTVVIPVKDNQAGVDRLIDALDGLTVVVVDDGSDVPIRAGRPGVSVIRFDENRGPAAARNAGAAAATTDFVAFLDSDVVPDPDWLTVLLTHFSDPTVGIVAPRIVGLRSADRSSSLAERYENGWSSLDMGPEESAVLPSTRVPYVPSAAIVVRRSAFCGFDESLRVAEDVDACWRMHSAGWRIRYDPVARVAHDHRTDMRSVLSRRCFYGTGAAHLAARHGNRAAPLVMSVPMAAAVAALLTRTRFGAALAMLILTHLATRLRKRLGDLPSAPLVSAQLTGRAAGFGLLQAADAICRHYWPVALLLALVSRRFRTLAIQVAIVEGVVSWFRDLLADPTTPPALGPFRYLMMRRLDDLAYGAGLWQGVITHRDAEALRPVISR</sequence>
<dbReference type="STRING" id="1027371.GOALK_097_02260"/>
<evidence type="ECO:0000256" key="5">
    <source>
        <dbReference type="SAM" id="MobiDB-lite"/>
    </source>
</evidence>
<evidence type="ECO:0000313" key="7">
    <source>
        <dbReference type="EMBL" id="GAA14190.1"/>
    </source>
</evidence>
<dbReference type="EMBL" id="BACI01000097">
    <property type="protein sequence ID" value="GAA14190.1"/>
    <property type="molecule type" value="Genomic_DNA"/>
</dbReference>
<gene>
    <name evidence="7" type="ORF">GOALK_097_02260</name>
</gene>
<keyword evidence="3" id="KW-0328">Glycosyltransferase</keyword>
<reference evidence="7 8" key="1">
    <citation type="submission" date="2011-05" db="EMBL/GenBank/DDBJ databases">
        <title>Whole genome shotgun sequence of Gordonia alkanivorans NBRC 16433.</title>
        <authorList>
            <person name="Hosoyama A."/>
            <person name="Nakamura S."/>
            <person name="Takarada H."/>
            <person name="Tsuchikane K."/>
            <person name="Yamazaki S."/>
            <person name="Fujita N."/>
        </authorList>
    </citation>
    <scope>NUCLEOTIDE SEQUENCE [LARGE SCALE GENOMIC DNA]</scope>
    <source>
        <strain evidence="7 8">NBRC 16433</strain>
    </source>
</reference>
<dbReference type="Gene3D" id="3.90.550.10">
    <property type="entry name" value="Spore Coat Polysaccharide Biosynthesis Protein SpsA, Chain A"/>
    <property type="match status" value="1"/>
</dbReference>
<protein>
    <recommendedName>
        <fullName evidence="6">Glycosyltransferase 2-like domain-containing protein</fullName>
    </recommendedName>
</protein>
<dbReference type="GO" id="GO:0016757">
    <property type="term" value="F:glycosyltransferase activity"/>
    <property type="evidence" value="ECO:0007669"/>
    <property type="project" value="UniProtKB-KW"/>
</dbReference>
<dbReference type="NCBIfam" id="TIGR03965">
    <property type="entry name" value="mycofact_glyco"/>
    <property type="match status" value="1"/>
</dbReference>
<feature type="compositionally biased region" description="Basic and acidic residues" evidence="5">
    <location>
        <begin position="24"/>
        <end position="35"/>
    </location>
</feature>
<evidence type="ECO:0000256" key="1">
    <source>
        <dbReference type="ARBA" id="ARBA00004776"/>
    </source>
</evidence>
<dbReference type="RefSeq" id="WP_006360262.1">
    <property type="nucleotide sequence ID" value="NZ_BACI01000097.1"/>
</dbReference>
<evidence type="ECO:0000259" key="6">
    <source>
        <dbReference type="Pfam" id="PF00535"/>
    </source>
</evidence>
<dbReference type="InterPro" id="IPR023981">
    <property type="entry name" value="MftF"/>
</dbReference>
<dbReference type="SUPFAM" id="SSF53448">
    <property type="entry name" value="Nucleotide-diphospho-sugar transferases"/>
    <property type="match status" value="1"/>
</dbReference>